<organism evidence="1">
    <name type="scientific">Streptomyces sp. R08</name>
    <dbReference type="NCBI Taxonomy" id="3238624"/>
    <lineage>
        <taxon>Bacteria</taxon>
        <taxon>Bacillati</taxon>
        <taxon>Actinomycetota</taxon>
        <taxon>Actinomycetes</taxon>
        <taxon>Kitasatosporales</taxon>
        <taxon>Streptomycetaceae</taxon>
        <taxon>Streptomyces</taxon>
    </lineage>
</organism>
<name>A0AB39MQB9_9ACTN</name>
<proteinExistence type="predicted"/>
<dbReference type="AlphaFoldDB" id="A0AB39MQB9"/>
<gene>
    <name evidence="1" type="ORF">AB5J58_46375</name>
</gene>
<reference evidence="1" key="1">
    <citation type="submission" date="2024-07" db="EMBL/GenBank/DDBJ databases">
        <authorList>
            <person name="Yu S.T."/>
        </authorList>
    </citation>
    <scope>NUCLEOTIDE SEQUENCE</scope>
    <source>
        <strain evidence="1">R08</strain>
    </source>
</reference>
<sequence length="224" mass="23464">MTTAPEDSLAALRTPASAPPAWLGRLATALHEELPTGTRDDWAARLHTLLGAGPDTSTLRAVHIWHADTVLPLLGEDPVFTALGVLHRDAAQGGTADQGAWRTALTPVLLHLYDAAYDRTSAYAEAHTGARDYALANGFSATEADTYGHEYAWLSSDANALACAEAHAEALGPALARAYASDGCEAYADTFPEAQLRAVARALGAGSVTRLAEGFLSALEACRP</sequence>
<dbReference type="EMBL" id="CP163431">
    <property type="protein sequence ID" value="XDQ07173.1"/>
    <property type="molecule type" value="Genomic_DNA"/>
</dbReference>
<dbReference type="RefSeq" id="WP_369191983.1">
    <property type="nucleotide sequence ID" value="NZ_CP163431.1"/>
</dbReference>
<evidence type="ECO:0000313" key="1">
    <source>
        <dbReference type="EMBL" id="XDQ07173.1"/>
    </source>
</evidence>
<protein>
    <recommendedName>
        <fullName evidence="2">SpcZ</fullName>
    </recommendedName>
</protein>
<accession>A0AB39MQB9</accession>
<evidence type="ECO:0008006" key="2">
    <source>
        <dbReference type="Google" id="ProtNLM"/>
    </source>
</evidence>